<keyword evidence="2" id="KW-0695">RNA-directed DNA polymerase</keyword>
<dbReference type="Proteomes" id="UP001152795">
    <property type="component" value="Unassembled WGS sequence"/>
</dbReference>
<feature type="compositionally biased region" description="Acidic residues" evidence="1">
    <location>
        <begin position="1214"/>
        <end position="1223"/>
    </location>
</feature>
<gene>
    <name evidence="2" type="ORF">PACLA_8A010378</name>
</gene>
<reference evidence="2" key="1">
    <citation type="submission" date="2020-04" db="EMBL/GenBank/DDBJ databases">
        <authorList>
            <person name="Alioto T."/>
            <person name="Alioto T."/>
            <person name="Gomez Garrido J."/>
        </authorList>
    </citation>
    <scope>NUCLEOTIDE SEQUENCE</scope>
    <source>
        <strain evidence="2">A484AB</strain>
    </source>
</reference>
<accession>A0A6S7FSV0</accession>
<dbReference type="AlphaFoldDB" id="A0A6S7FSV0"/>
<keyword evidence="2" id="KW-0548">Nucleotidyltransferase</keyword>
<feature type="compositionally biased region" description="Basic residues" evidence="1">
    <location>
        <begin position="1230"/>
        <end position="1241"/>
    </location>
</feature>
<dbReference type="OrthoDB" id="5981116at2759"/>
<evidence type="ECO:0000256" key="1">
    <source>
        <dbReference type="SAM" id="MobiDB-lite"/>
    </source>
</evidence>
<keyword evidence="3" id="KW-1185">Reference proteome</keyword>
<feature type="region of interest" description="Disordered" evidence="1">
    <location>
        <begin position="1174"/>
        <end position="1251"/>
    </location>
</feature>
<dbReference type="EMBL" id="CACRXK020000170">
    <property type="protein sequence ID" value="CAB3979119.1"/>
    <property type="molecule type" value="Genomic_DNA"/>
</dbReference>
<feature type="compositionally biased region" description="Acidic residues" evidence="1">
    <location>
        <begin position="1182"/>
        <end position="1195"/>
    </location>
</feature>
<comment type="caution">
    <text evidence="2">The sequence shown here is derived from an EMBL/GenBank/DDBJ whole genome shotgun (WGS) entry which is preliminary data.</text>
</comment>
<name>A0A6S7FSV0_PARCT</name>
<proteinExistence type="predicted"/>
<keyword evidence="2" id="KW-0808">Transferase</keyword>
<sequence length="1251" mass="143949">MNEKECVSFYNIKDKRSTAVIGHSLNRGGREGCIERLKPHSTLTKIFCAAIASLGFIWMSINNKVTCCIEESDDDENTDSDTTKGRRNQAHAVRNKIIKFSKKSTSENVLESLQTCHWQDNLQVLQEKMILLNNPRRKEIICGLQAVLQEMLIEEPFDGPNPRIVGFIPFDEGFEMYMGFQSVQNLSEQARYDFQCAVLHPKTGLCANIVKFPSSGKKVIVLRSDKSLDFSRFFDFLALNMTTSSKEEFSKAEVDLIQESMSTEWDRNMIKYILSRTRTGSAMESLGVRRESTQKLKTHVPMVLDAVRNSKVVGEDIVRSKINEKMEYIRSQIEKNEELIRKRCETWSKVRLDELQDKIEADQDRLTELENIQTGSSKTHKQRLQQMSKRQARQLLAVNRVGKRKLGDQGRKSLIDSDTEEKIAKAIEDKATYHGRRHNTTMYTNRRVKVADLPGIANHFLALAGKPLITSKTTVWNRSEPRRKNSIQAKLHLGKGLFCTKKPPKTEHCENESTHHQRAHVNNVKMLFLSRRNESNRKYCFCRSVDDKAYIRPGTGEGMNHARNQRILQPTAEERSRKLPIHDWPERKMYITPSAHRIFSKIGETIDGTEKLITDDDYHFVFVRPKFFIGSSGTVWASETMNLRFMYPSIFEIPDNKHDYSSAFRSICAHLHDAIFLYDDMCEPRDICRSRPGIPDNPHTSYERQRLERLSARIDKALKVNNNECLEDGEKVILASRIEPLANKISVSLQDAKNFLADPNHDQSCTIASKIQNLQQRCKSLLEGLKELDLPAVRPRWCDLTDAGPGVAISNFEVKFRDAELSRIWNSDYRIRLHRAREDSGQGEAERTNSAVGDAVIDGGSIKWEYYDRFYDKSDEDIEKMTLAEYETHEDERTERNAWRVAHDIALRIDDAPVLSEYIRGFVTEKDEETFFFNKNQLQDYIKASESSKENIPGSNYIAKICNYIKDHYDVGELYMEFVKDACKVKAEKQCAACASGWTGSQIDRIPRPFPDETTFRYKTVFESPATSSDGKLRPIDDYMPRAQIKKFFSAGKLNTAQEVADFSSKFVVSEELVKKYVDHLKHINFTKELRTKAKADNRRNREAKCYKDYNWDELLLTGGLKFLYVFELDTYLKHHSLPWKKKLKTEKIRTITNHLQQTRGQVLQTMTVEGQRLLQPGQNVSDDEEETDGDDIDIVGETWSSDDERLCSSDGMVDSETEESDYEPVPPSAKRRMVSTRSGRKASSFVLGNE</sequence>
<dbReference type="GO" id="GO:0003964">
    <property type="term" value="F:RNA-directed DNA polymerase activity"/>
    <property type="evidence" value="ECO:0007669"/>
    <property type="project" value="UniProtKB-KW"/>
</dbReference>
<organism evidence="2 3">
    <name type="scientific">Paramuricea clavata</name>
    <name type="common">Red gorgonian</name>
    <name type="synonym">Violescent sea-whip</name>
    <dbReference type="NCBI Taxonomy" id="317549"/>
    <lineage>
        <taxon>Eukaryota</taxon>
        <taxon>Metazoa</taxon>
        <taxon>Cnidaria</taxon>
        <taxon>Anthozoa</taxon>
        <taxon>Octocorallia</taxon>
        <taxon>Malacalcyonacea</taxon>
        <taxon>Plexauridae</taxon>
        <taxon>Paramuricea</taxon>
    </lineage>
</organism>
<evidence type="ECO:0000313" key="2">
    <source>
        <dbReference type="EMBL" id="CAB3979119.1"/>
    </source>
</evidence>
<evidence type="ECO:0000313" key="3">
    <source>
        <dbReference type="Proteomes" id="UP001152795"/>
    </source>
</evidence>
<protein>
    <submittedName>
        <fullName evidence="2">RNA-directed DNA polymerase from transposon X-element</fullName>
    </submittedName>
</protein>